<dbReference type="KEGG" id="ccz:CCALI_00665"/>
<evidence type="ECO:0000256" key="7">
    <source>
        <dbReference type="ARBA" id="ARBA00022827"/>
    </source>
</evidence>
<dbReference type="HOGENOM" id="CLU_007831_2_2_0"/>
<dbReference type="Pfam" id="PF13932">
    <property type="entry name" value="SAM_GIDA_C"/>
    <property type="match status" value="1"/>
</dbReference>
<dbReference type="PANTHER" id="PTHR11806:SF0">
    <property type="entry name" value="PROTEIN MTO1 HOMOLOG, MITOCHONDRIAL"/>
    <property type="match status" value="1"/>
</dbReference>
<dbReference type="PATRIC" id="fig|1303518.3.peg.670"/>
<dbReference type="PANTHER" id="PTHR11806">
    <property type="entry name" value="GLUCOSE INHIBITED DIVISION PROTEIN A"/>
    <property type="match status" value="1"/>
</dbReference>
<protein>
    <recommendedName>
        <fullName evidence="4 11">tRNA uridine 5-carboxymethylaminomethyl modification enzyme MnmG</fullName>
    </recommendedName>
    <alternativeName>
        <fullName evidence="10 11">Glucose-inhibited division protein A</fullName>
    </alternativeName>
</protein>
<dbReference type="FunFam" id="3.50.50.60:FF:000002">
    <property type="entry name" value="tRNA uridine 5-carboxymethylaminomethyl modification enzyme MnmG"/>
    <property type="match status" value="1"/>
</dbReference>
<dbReference type="GO" id="GO:0050660">
    <property type="term" value="F:flavin adenine dinucleotide binding"/>
    <property type="evidence" value="ECO:0007669"/>
    <property type="project" value="UniProtKB-UniRule"/>
</dbReference>
<keyword evidence="11" id="KW-0963">Cytoplasm</keyword>
<dbReference type="FunCoup" id="S0ETK3">
    <property type="interactions" value="467"/>
</dbReference>
<dbReference type="InterPro" id="IPR004416">
    <property type="entry name" value="MnmG"/>
</dbReference>
<comment type="similarity">
    <text evidence="3 11">Belongs to the MnmG family.</text>
</comment>
<evidence type="ECO:0000259" key="12">
    <source>
        <dbReference type="SMART" id="SM01228"/>
    </source>
</evidence>
<dbReference type="HAMAP" id="MF_00129">
    <property type="entry name" value="MnmG_GidA"/>
    <property type="match status" value="1"/>
</dbReference>
<dbReference type="Pfam" id="PF21680">
    <property type="entry name" value="GIDA_C_1st"/>
    <property type="match status" value="1"/>
</dbReference>
<comment type="subunit">
    <text evidence="9 11">Homodimer. Heterotetramer of two MnmE and two MnmG subunits.</text>
</comment>
<gene>
    <name evidence="11" type="primary">mnmG</name>
    <name evidence="11" type="synonym">gidA</name>
    <name evidence="13" type="ORF">CCALI_00665</name>
</gene>
<dbReference type="InterPro" id="IPR040131">
    <property type="entry name" value="MnmG_N"/>
</dbReference>
<dbReference type="AlphaFoldDB" id="S0ETK3"/>
<dbReference type="InterPro" id="IPR020595">
    <property type="entry name" value="MnmG-rel_CS"/>
</dbReference>
<dbReference type="InterPro" id="IPR047001">
    <property type="entry name" value="MnmG_C_subdom"/>
</dbReference>
<dbReference type="InterPro" id="IPR044920">
    <property type="entry name" value="MnmG_C_subdom_sf"/>
</dbReference>
<keyword evidence="6 11" id="KW-0819">tRNA processing</keyword>
<feature type="binding site" evidence="11">
    <location>
        <position position="182"/>
    </location>
    <ligand>
        <name>FAD</name>
        <dbReference type="ChEBI" id="CHEBI:57692"/>
    </ligand>
</feature>
<evidence type="ECO:0000256" key="11">
    <source>
        <dbReference type="HAMAP-Rule" id="MF_00129"/>
    </source>
</evidence>
<evidence type="ECO:0000313" key="13">
    <source>
        <dbReference type="EMBL" id="CCW34490.1"/>
    </source>
</evidence>
<accession>S0ETK3</accession>
<proteinExistence type="inferred from homology"/>
<name>S0ETK3_CHTCT</name>
<comment type="subcellular location">
    <subcellularLocation>
        <location evidence="11">Cytoplasm</location>
    </subcellularLocation>
</comment>
<evidence type="ECO:0000313" key="14">
    <source>
        <dbReference type="Proteomes" id="UP000014227"/>
    </source>
</evidence>
<sequence length="643" mass="71846">MKCDILVVGAGHAGCEAALAAARLGCSTVVVTLNLEKIAHLPCNCSIGGPAKGHLAREIDALGGEMGLNTDRTLTHIRFVGTGKGPAVRTLRAHVDKTLYPRAMRQVLEQTPNLELLEASVEELIVEEYCTDSMRKVVGARLGDGREIEAQAVIVTTGTFLNGLMHCGEQQTVGGRFGEDRSVGLSLALRQLGFRMGRFKTGTTPRIHKDSVDFEALEEHPSEDCPPFSFLNDRLVIERPLLPCWQTHTNARTHAIIRENLHRSAMYGGRIEGIGPRYCPSIEDKVVRFADKEAHPVFLEQETWEGPSLYVQGMSTSLPADVQLQFLKTLPGLEHVEMIRPGYAVEYDMVFPDQLFPTLETKLVKGLFLAGQINGTSGYEEAAAQGLVAGINAALWVQGRQPLVLARQESYIGVLIDDLVTKGVTDPYRMLTARAEHRLALRHDNADLRLTPVGWRLGLVTEERYRRLLEKQSRLARERERFENLYVLSHQSEALEALGTAPVGKSRVSFYELLRRPELRYTQLDALARALYPDLAHPEPLPSDVAEFFEIEVKYEGYISRQEQQVERAKRLEAIEIPEDIDYAAVRALSYEGREKLERVRPRTLGQAGRIPGLRPGDIQALYIHLELRRRRRETEAVLASSG</sequence>
<evidence type="ECO:0000256" key="2">
    <source>
        <dbReference type="ARBA" id="ARBA00003717"/>
    </source>
</evidence>
<feature type="binding site" evidence="11">
    <location>
        <position position="372"/>
    </location>
    <ligand>
        <name>FAD</name>
        <dbReference type="ChEBI" id="CHEBI:57692"/>
    </ligand>
</feature>
<dbReference type="eggNOG" id="COG0445">
    <property type="taxonomic scope" value="Bacteria"/>
</dbReference>
<dbReference type="PRINTS" id="PR00411">
    <property type="entry name" value="PNDRDTASEI"/>
</dbReference>
<comment type="function">
    <text evidence="2 11">NAD-binding protein involved in the addition of a carboxymethylaminomethyl (cmnm) group at the wobble position (U34) of certain tRNAs, forming tRNA-cmnm(5)s(2)U34.</text>
</comment>
<dbReference type="InterPro" id="IPR049312">
    <property type="entry name" value="GIDA_C_N"/>
</dbReference>
<feature type="domain" description="tRNA uridine 5-carboxymethylaminomethyl modification enzyme C-terminal subdomain" evidence="12">
    <location>
        <begin position="553"/>
        <end position="624"/>
    </location>
</feature>
<dbReference type="InterPro" id="IPR026904">
    <property type="entry name" value="MnmG_C"/>
</dbReference>
<dbReference type="Proteomes" id="UP000014227">
    <property type="component" value="Chromosome I"/>
</dbReference>
<dbReference type="Gene3D" id="1.10.10.1800">
    <property type="entry name" value="tRNA uridine 5-carboxymethylaminomethyl modification enzyme MnmG/GidA"/>
    <property type="match status" value="1"/>
</dbReference>
<keyword evidence="8 11" id="KW-0520">NAD</keyword>
<dbReference type="GO" id="GO:0002098">
    <property type="term" value="P:tRNA wobble uridine modification"/>
    <property type="evidence" value="ECO:0007669"/>
    <property type="project" value="InterPro"/>
</dbReference>
<dbReference type="Pfam" id="PF01134">
    <property type="entry name" value="GIDA"/>
    <property type="match status" value="1"/>
</dbReference>
<evidence type="ECO:0000256" key="5">
    <source>
        <dbReference type="ARBA" id="ARBA00022630"/>
    </source>
</evidence>
<feature type="binding site" evidence="11">
    <location>
        <begin position="9"/>
        <end position="14"/>
    </location>
    <ligand>
        <name>FAD</name>
        <dbReference type="ChEBI" id="CHEBI:57692"/>
    </ligand>
</feature>
<evidence type="ECO:0000256" key="1">
    <source>
        <dbReference type="ARBA" id="ARBA00001974"/>
    </source>
</evidence>
<dbReference type="GO" id="GO:0005829">
    <property type="term" value="C:cytosol"/>
    <property type="evidence" value="ECO:0007669"/>
    <property type="project" value="TreeGrafter"/>
</dbReference>
<comment type="cofactor">
    <cofactor evidence="1 11">
        <name>FAD</name>
        <dbReference type="ChEBI" id="CHEBI:57692"/>
    </cofactor>
</comment>
<dbReference type="InterPro" id="IPR002218">
    <property type="entry name" value="MnmG-rel"/>
</dbReference>
<evidence type="ECO:0000256" key="6">
    <source>
        <dbReference type="ARBA" id="ARBA00022694"/>
    </source>
</evidence>
<evidence type="ECO:0000256" key="10">
    <source>
        <dbReference type="ARBA" id="ARBA00031800"/>
    </source>
</evidence>
<dbReference type="EMBL" id="HF951689">
    <property type="protein sequence ID" value="CCW34490.1"/>
    <property type="molecule type" value="Genomic_DNA"/>
</dbReference>
<dbReference type="OrthoDB" id="9815560at2"/>
<organism evidence="13 14">
    <name type="scientific">Chthonomonas calidirosea (strain DSM 23976 / ICMP 18418 / T49)</name>
    <dbReference type="NCBI Taxonomy" id="1303518"/>
    <lineage>
        <taxon>Bacteria</taxon>
        <taxon>Bacillati</taxon>
        <taxon>Armatimonadota</taxon>
        <taxon>Chthonomonadia</taxon>
        <taxon>Chthonomonadales</taxon>
        <taxon>Chthonomonadaceae</taxon>
        <taxon>Chthonomonas</taxon>
    </lineage>
</organism>
<dbReference type="NCBIfam" id="TIGR00136">
    <property type="entry name" value="mnmG_gidA"/>
    <property type="match status" value="1"/>
</dbReference>
<keyword evidence="14" id="KW-1185">Reference proteome</keyword>
<dbReference type="Gene3D" id="1.10.150.570">
    <property type="entry name" value="GidA associated domain, C-terminal subdomain"/>
    <property type="match status" value="1"/>
</dbReference>
<reference evidence="14" key="1">
    <citation type="submission" date="2013-03" db="EMBL/GenBank/DDBJ databases">
        <title>Genome sequence of Chthonomonas calidirosea, the first sequenced genome from the Armatimonadetes phylum (formally candidate division OP10).</title>
        <authorList>
            <person name="Lee K.C.Y."/>
            <person name="Morgan X.C."/>
            <person name="Dunfield P.F."/>
            <person name="Tamas I."/>
            <person name="Houghton K.M."/>
            <person name="Vyssotski M."/>
            <person name="Ryan J.L.J."/>
            <person name="Lagutin K."/>
            <person name="McDonald I.R."/>
            <person name="Stott M.B."/>
        </authorList>
    </citation>
    <scope>NUCLEOTIDE SEQUENCE [LARGE SCALE GENOMIC DNA]</scope>
    <source>
        <strain evidence="14">DSM 23976 / ICMP 18418 / T49</strain>
    </source>
</reference>
<evidence type="ECO:0000256" key="8">
    <source>
        <dbReference type="ARBA" id="ARBA00023027"/>
    </source>
</evidence>
<feature type="binding site" evidence="11">
    <location>
        <position position="121"/>
    </location>
    <ligand>
        <name>FAD</name>
        <dbReference type="ChEBI" id="CHEBI:57692"/>
    </ligand>
</feature>
<dbReference type="Gene3D" id="3.50.50.60">
    <property type="entry name" value="FAD/NAD(P)-binding domain"/>
    <property type="match status" value="2"/>
</dbReference>
<dbReference type="GO" id="GO:0030488">
    <property type="term" value="P:tRNA methylation"/>
    <property type="evidence" value="ECO:0007669"/>
    <property type="project" value="TreeGrafter"/>
</dbReference>
<dbReference type="PROSITE" id="PS01281">
    <property type="entry name" value="GIDA_2"/>
    <property type="match status" value="1"/>
</dbReference>
<evidence type="ECO:0000256" key="3">
    <source>
        <dbReference type="ARBA" id="ARBA00007653"/>
    </source>
</evidence>
<dbReference type="InParanoid" id="S0ETK3"/>
<keyword evidence="5 11" id="KW-0285">Flavoprotein</keyword>
<dbReference type="InterPro" id="IPR036188">
    <property type="entry name" value="FAD/NAD-bd_sf"/>
</dbReference>
<evidence type="ECO:0000256" key="9">
    <source>
        <dbReference type="ARBA" id="ARBA00025948"/>
    </source>
</evidence>
<dbReference type="PROSITE" id="PS01280">
    <property type="entry name" value="GIDA_1"/>
    <property type="match status" value="1"/>
</dbReference>
<feature type="binding site" evidence="11">
    <location>
        <begin position="275"/>
        <end position="289"/>
    </location>
    <ligand>
        <name>NAD(+)</name>
        <dbReference type="ChEBI" id="CHEBI:57540"/>
    </ligand>
</feature>
<dbReference type="RefSeq" id="WP_016482052.1">
    <property type="nucleotide sequence ID" value="NC_021487.1"/>
</dbReference>
<keyword evidence="7 11" id="KW-0274">FAD</keyword>
<dbReference type="SMART" id="SM01228">
    <property type="entry name" value="GIDA_assoc_3"/>
    <property type="match status" value="1"/>
</dbReference>
<dbReference type="FunFam" id="1.10.150.570:FF:000001">
    <property type="entry name" value="tRNA uridine 5-carboxymethylaminomethyl modification enzyme MnmG"/>
    <property type="match status" value="1"/>
</dbReference>
<dbReference type="STRING" id="454171.CP488_00488"/>
<evidence type="ECO:0000256" key="4">
    <source>
        <dbReference type="ARBA" id="ARBA00020461"/>
    </source>
</evidence>
<dbReference type="SUPFAM" id="SSF51905">
    <property type="entry name" value="FAD/NAD(P)-binding domain"/>
    <property type="match status" value="1"/>
</dbReference>